<proteinExistence type="predicted"/>
<name>A0ACC1Y416_MELAZ</name>
<organism evidence="1 2">
    <name type="scientific">Melia azedarach</name>
    <name type="common">Chinaberry tree</name>
    <dbReference type="NCBI Taxonomy" id="155640"/>
    <lineage>
        <taxon>Eukaryota</taxon>
        <taxon>Viridiplantae</taxon>
        <taxon>Streptophyta</taxon>
        <taxon>Embryophyta</taxon>
        <taxon>Tracheophyta</taxon>
        <taxon>Spermatophyta</taxon>
        <taxon>Magnoliopsida</taxon>
        <taxon>eudicotyledons</taxon>
        <taxon>Gunneridae</taxon>
        <taxon>Pentapetalae</taxon>
        <taxon>rosids</taxon>
        <taxon>malvids</taxon>
        <taxon>Sapindales</taxon>
        <taxon>Meliaceae</taxon>
        <taxon>Melia</taxon>
    </lineage>
</organism>
<reference evidence="1 2" key="1">
    <citation type="journal article" date="2023" name="Science">
        <title>Complex scaffold remodeling in plant triterpene biosynthesis.</title>
        <authorList>
            <person name="De La Pena R."/>
            <person name="Hodgson H."/>
            <person name="Liu J.C."/>
            <person name="Stephenson M.J."/>
            <person name="Martin A.C."/>
            <person name="Owen C."/>
            <person name="Harkess A."/>
            <person name="Leebens-Mack J."/>
            <person name="Jimenez L.E."/>
            <person name="Osbourn A."/>
            <person name="Sattely E.S."/>
        </authorList>
    </citation>
    <scope>NUCLEOTIDE SEQUENCE [LARGE SCALE GENOMIC DNA]</scope>
    <source>
        <strain evidence="2">cv. JPN11</strain>
        <tissue evidence="1">Leaf</tissue>
    </source>
</reference>
<evidence type="ECO:0000313" key="2">
    <source>
        <dbReference type="Proteomes" id="UP001164539"/>
    </source>
</evidence>
<dbReference type="EMBL" id="CM051398">
    <property type="protein sequence ID" value="KAJ4718126.1"/>
    <property type="molecule type" value="Genomic_DNA"/>
</dbReference>
<sequence length="921" mass="103677">MEEKHSDPEFPAFPYKPYSIQTDFMKALYRSLDEGGVSMLESPTGTGKTLSIICSALQWVVDQKQKKKSETLIKSDNNITNDGQCGLDDEPDWLRNFVANKDCQVQDKKIKKKKSGFGLRTIGERKNQEIPRDRFSHSKEKDECCTKKKYENLQKKNDLPELDDDEFLLEEYESEEEGVIGGGKSKRKAGGGTISSSSYEEDEEDGFDEEEVLKVYFCSRTHSQLSQFIKELRKTVLADEIKVVSLGSRKNFCINEEVLKLGNSTHINERCLDLQKSKKSDICKIKNLGAEGKLRRTKASSGCPMLKNHKLQKQFRSEISQQGALDIEDLVHLGRRMGTCPYYGSRNMVPAAELVVLPYQSLLSKSSRESLGLNLKNNIVIIDEAHNLADSLISMYDAKITLLQLENVHNHLEKYFGRFRSLLGAGNQRYIQTLMVLTRAFLQVLLKEEELDVGRDAEKAAGTKVTFDSSMAINEFLFSLNIDNINLVKLVRYIKESNIIHKVSWYGDRTASLQKGSALKDSGESYEEGSILSGFRALADMLISLTNNDGDGRIIISKARPICSEQEGKQGGFLKYVMLTGEKIFSEIVGQAHAVILAGGTLQPIEETRERLFPWLSPNQLHFFSCSHIVPPDSILPVAVSRGPTGKSFDFSYGSRSSSATIEELGLLLCNLGTVVPEGIVVFFSSFEYEEQVYQAWKSSGILSRITKKKRVFREPRRNTHVESVLREYQKTIDSLSNGPKEDPSPLNGAILLAVVGGKISEGINFSDGMGRCIVMVGLPYPSPSDIELLERVKHIERLGDPNSKSLNISASDTYYDGNVQEGFSILRSCRHRGKEYYENLCMKAVNQSIGRAIRHINDYAAILLVDVRYASESSKRSYSHPANKLPQWIRDRLVSSTNNYGEVHRMLHQFFKFNKNRGCQ</sequence>
<keyword evidence="2" id="KW-1185">Reference proteome</keyword>
<evidence type="ECO:0000313" key="1">
    <source>
        <dbReference type="EMBL" id="KAJ4718126.1"/>
    </source>
</evidence>
<accession>A0ACC1Y416</accession>
<gene>
    <name evidence="1" type="ORF">OWV82_009845</name>
</gene>
<dbReference type="Proteomes" id="UP001164539">
    <property type="component" value="Chromosome 5"/>
</dbReference>
<comment type="caution">
    <text evidence="1">The sequence shown here is derived from an EMBL/GenBank/DDBJ whole genome shotgun (WGS) entry which is preliminary data.</text>
</comment>
<protein>
    <submittedName>
        <fullName evidence="1">Helicase-like</fullName>
    </submittedName>
</protein>